<reference evidence="6" key="1">
    <citation type="submission" date="2020-05" db="EMBL/GenBank/DDBJ databases">
        <authorList>
            <person name="Chiriac C."/>
            <person name="Salcher M."/>
            <person name="Ghai R."/>
            <person name="Kavagutti S V."/>
        </authorList>
    </citation>
    <scope>NUCLEOTIDE SEQUENCE</scope>
</reference>
<protein>
    <submittedName>
        <fullName evidence="6">Unannotated protein</fullName>
    </submittedName>
</protein>
<dbReference type="PANTHER" id="PTHR24321">
    <property type="entry name" value="DEHYDROGENASES, SHORT CHAIN"/>
    <property type="match status" value="1"/>
</dbReference>
<dbReference type="PRINTS" id="PR00081">
    <property type="entry name" value="GDHRDH"/>
</dbReference>
<dbReference type="SUPFAM" id="SSF51735">
    <property type="entry name" value="NAD(P)-binding Rossmann-fold domains"/>
    <property type="match status" value="1"/>
</dbReference>
<dbReference type="AlphaFoldDB" id="A0A6J7MAW1"/>
<evidence type="ECO:0000256" key="1">
    <source>
        <dbReference type="ARBA" id="ARBA00006484"/>
    </source>
</evidence>
<evidence type="ECO:0000313" key="6">
    <source>
        <dbReference type="EMBL" id="CAB4975583.1"/>
    </source>
</evidence>
<evidence type="ECO:0000256" key="2">
    <source>
        <dbReference type="ARBA" id="ARBA00023002"/>
    </source>
</evidence>
<dbReference type="PANTHER" id="PTHR24321:SF8">
    <property type="entry name" value="ESTRADIOL 17-BETA-DEHYDROGENASE 8-RELATED"/>
    <property type="match status" value="1"/>
</dbReference>
<dbReference type="EMBL" id="CAFBOS010000001">
    <property type="protein sequence ID" value="CAB4975583.1"/>
    <property type="molecule type" value="Genomic_DNA"/>
</dbReference>
<comment type="similarity">
    <text evidence="1">Belongs to the short-chain dehydrogenases/reductases (SDR) family.</text>
</comment>
<dbReference type="GO" id="GO:0016491">
    <property type="term" value="F:oxidoreductase activity"/>
    <property type="evidence" value="ECO:0007669"/>
    <property type="project" value="UniProtKB-KW"/>
</dbReference>
<accession>A0A6J7MAW1</accession>
<dbReference type="EMBL" id="CAFBMH010000044">
    <property type="protein sequence ID" value="CAB4909253.1"/>
    <property type="molecule type" value="Genomic_DNA"/>
</dbReference>
<keyword evidence="2" id="KW-0560">Oxidoreductase</keyword>
<dbReference type="NCBIfam" id="NF005559">
    <property type="entry name" value="PRK07231.1"/>
    <property type="match status" value="1"/>
</dbReference>
<dbReference type="FunFam" id="3.40.50.720:FF:000084">
    <property type="entry name" value="Short-chain dehydrogenase reductase"/>
    <property type="match status" value="1"/>
</dbReference>
<dbReference type="EMBL" id="CAFABA010000002">
    <property type="protein sequence ID" value="CAB4812518.1"/>
    <property type="molecule type" value="Genomic_DNA"/>
</dbReference>
<evidence type="ECO:0000313" key="5">
    <source>
        <dbReference type="EMBL" id="CAB4909253.1"/>
    </source>
</evidence>
<organism evidence="6">
    <name type="scientific">freshwater metagenome</name>
    <dbReference type="NCBI Taxonomy" id="449393"/>
    <lineage>
        <taxon>unclassified sequences</taxon>
        <taxon>metagenomes</taxon>
        <taxon>ecological metagenomes</taxon>
    </lineage>
</organism>
<dbReference type="EMBL" id="CAEZYR010000037">
    <property type="protein sequence ID" value="CAB4741420.1"/>
    <property type="molecule type" value="Genomic_DNA"/>
</dbReference>
<dbReference type="InterPro" id="IPR002347">
    <property type="entry name" value="SDR_fam"/>
</dbReference>
<dbReference type="Pfam" id="PF13561">
    <property type="entry name" value="adh_short_C2"/>
    <property type="match status" value="1"/>
</dbReference>
<sequence length="248" mass="25687">MGMLDGKTVIVTGGAQGMGRRHVERCVAEGAFVVATDLQAAAGDAVVRALGDRATFVQHDVTDPTGWDTVVAAALAFGAGLHGLVNNAAVYSGTKPIGEESFETFERTMRVNVHGAWWGITKVLEPMRSGGGGSIVNISSIAGTTGMPGFSSYGTSKWAVRGLTKICAADLGPAGIRVNSVHPGGIAETGMYSTPVTDQDKEQRYNAVPLRRAGSVDDVSSLVLFLLSDSSSYITGIEHVIDGGSSLS</sequence>
<evidence type="ECO:0000313" key="4">
    <source>
        <dbReference type="EMBL" id="CAB4812518.1"/>
    </source>
</evidence>
<dbReference type="PRINTS" id="PR00080">
    <property type="entry name" value="SDRFAMILY"/>
</dbReference>
<proteinExistence type="inferred from homology"/>
<dbReference type="Gene3D" id="3.40.50.720">
    <property type="entry name" value="NAD(P)-binding Rossmann-like Domain"/>
    <property type="match status" value="1"/>
</dbReference>
<name>A0A6J7MAW1_9ZZZZ</name>
<evidence type="ECO:0000313" key="3">
    <source>
        <dbReference type="EMBL" id="CAB4741420.1"/>
    </source>
</evidence>
<gene>
    <name evidence="3" type="ORF">UFOPK2754_01200</name>
    <name evidence="4" type="ORF">UFOPK3139_00087</name>
    <name evidence="5" type="ORF">UFOPK3543_01374</name>
    <name evidence="6" type="ORF">UFOPK3967_00032</name>
</gene>
<dbReference type="InterPro" id="IPR036291">
    <property type="entry name" value="NAD(P)-bd_dom_sf"/>
</dbReference>